<accession>A0ABR5VFZ2</accession>
<evidence type="ECO:0000256" key="1">
    <source>
        <dbReference type="ARBA" id="ARBA00004141"/>
    </source>
</evidence>
<dbReference type="PROSITE" id="PS50850">
    <property type="entry name" value="MFS"/>
    <property type="match status" value="1"/>
</dbReference>
<feature type="transmembrane region" description="Helical" evidence="6">
    <location>
        <begin position="82"/>
        <end position="104"/>
    </location>
</feature>
<dbReference type="InterPro" id="IPR004752">
    <property type="entry name" value="AmpG_permease/AT-1"/>
</dbReference>
<reference evidence="8 9" key="1">
    <citation type="submission" date="2016-02" db="EMBL/GenBank/DDBJ databases">
        <title>Genome sequence of Marichromatium gracile YL-28, a purple sulfur bacterium.</title>
        <authorList>
            <person name="Zhao C."/>
            <person name="Hong X."/>
            <person name="Chen S."/>
            <person name="Yang S."/>
        </authorList>
    </citation>
    <scope>NUCLEOTIDE SEQUENCE [LARGE SCALE GENOMIC DNA]</scope>
    <source>
        <strain evidence="8 9">YL28</strain>
    </source>
</reference>
<evidence type="ECO:0000256" key="6">
    <source>
        <dbReference type="SAM" id="Phobius"/>
    </source>
</evidence>
<comment type="subcellular location">
    <subcellularLocation>
        <location evidence="1">Membrane</location>
        <topology evidence="1">Multi-pass membrane protein</topology>
    </subcellularLocation>
</comment>
<dbReference type="InterPro" id="IPR011701">
    <property type="entry name" value="MFS"/>
</dbReference>
<feature type="transmembrane region" description="Helical" evidence="6">
    <location>
        <begin position="286"/>
        <end position="307"/>
    </location>
</feature>
<evidence type="ECO:0000259" key="7">
    <source>
        <dbReference type="PROSITE" id="PS50850"/>
    </source>
</evidence>
<dbReference type="Gene3D" id="1.20.1250.20">
    <property type="entry name" value="MFS general substrate transporter like domains"/>
    <property type="match status" value="1"/>
</dbReference>
<feature type="transmembrane region" description="Helical" evidence="6">
    <location>
        <begin position="149"/>
        <end position="167"/>
    </location>
</feature>
<feature type="transmembrane region" description="Helical" evidence="6">
    <location>
        <begin position="173"/>
        <end position="193"/>
    </location>
</feature>
<organism evidence="8 9">
    <name type="scientific">Marichromatium gracile</name>
    <name type="common">Chromatium gracile</name>
    <dbReference type="NCBI Taxonomy" id="1048"/>
    <lineage>
        <taxon>Bacteria</taxon>
        <taxon>Pseudomonadati</taxon>
        <taxon>Pseudomonadota</taxon>
        <taxon>Gammaproteobacteria</taxon>
        <taxon>Chromatiales</taxon>
        <taxon>Chromatiaceae</taxon>
        <taxon>Marichromatium</taxon>
    </lineage>
</organism>
<keyword evidence="9" id="KW-1185">Reference proteome</keyword>
<feature type="domain" description="Major facilitator superfamily (MFS) profile" evidence="7">
    <location>
        <begin position="1"/>
        <end position="403"/>
    </location>
</feature>
<gene>
    <name evidence="8" type="ORF">AY586_13090</name>
</gene>
<feature type="transmembrane region" description="Helical" evidence="6">
    <location>
        <begin position="51"/>
        <end position="70"/>
    </location>
</feature>
<dbReference type="InterPro" id="IPR020846">
    <property type="entry name" value="MFS_dom"/>
</dbReference>
<evidence type="ECO:0000256" key="5">
    <source>
        <dbReference type="ARBA" id="ARBA00023136"/>
    </source>
</evidence>
<dbReference type="Pfam" id="PF07690">
    <property type="entry name" value="MFS_1"/>
    <property type="match status" value="1"/>
</dbReference>
<dbReference type="PANTHER" id="PTHR12778">
    <property type="entry name" value="SOLUTE CARRIER FAMILY 33 ACETYL-COA TRANSPORTER -RELATED"/>
    <property type="match status" value="1"/>
</dbReference>
<feature type="transmembrane region" description="Helical" evidence="6">
    <location>
        <begin position="350"/>
        <end position="369"/>
    </location>
</feature>
<sequence>MNDPTRTKTPRSTWWLLASLYTTQYLGLGFFVIALAALLREQGAPLDQISLVYMLGLLWALKFLWAPLVDRIGVRRWGHYRGWLMLMQAGMMACFLLIGAYDLIDDFSTIYLLCVVVALLSATQDIAADGLACRLIPAEERGTGNGIQVAGGLLGNMLGGGVVLMAYPYLGWVGSMVVLALATGVALVQLLVFREPRWPVATTARPRLLPRIGGLLRARPGRYWLAMLLLYPLGYNLMFIPLTPILVDLGWSVERIGFTVNVFGSVVGIIGALAAGWVFNRVARRNALTGAALLQIIGVGAVALPLLGMTDTLTVMLAIGAFFLCCNPATTVLAAVMMDHASHDAPATDYSLQFSLSMGFAMVAATVSTSLAEQLGYLSVIWTALAVAVVALLLALPYRFQRVFPEGESTEDAPALNPAVVTGDAR</sequence>
<evidence type="ECO:0000256" key="3">
    <source>
        <dbReference type="ARBA" id="ARBA00022692"/>
    </source>
</evidence>
<dbReference type="EMBL" id="LSYU01000050">
    <property type="protein sequence ID" value="KXX64641.1"/>
    <property type="molecule type" value="Genomic_DNA"/>
</dbReference>
<feature type="transmembrane region" description="Helical" evidence="6">
    <location>
        <begin position="12"/>
        <end position="39"/>
    </location>
</feature>
<feature type="transmembrane region" description="Helical" evidence="6">
    <location>
        <begin position="110"/>
        <end position="128"/>
    </location>
</feature>
<dbReference type="RefSeq" id="WP_062275068.1">
    <property type="nucleotide sequence ID" value="NZ_LSYU01000050.1"/>
</dbReference>
<evidence type="ECO:0000256" key="2">
    <source>
        <dbReference type="ARBA" id="ARBA00022448"/>
    </source>
</evidence>
<feature type="transmembrane region" description="Helical" evidence="6">
    <location>
        <begin position="258"/>
        <end position="279"/>
    </location>
</feature>
<dbReference type="Proteomes" id="UP000075766">
    <property type="component" value="Unassembled WGS sequence"/>
</dbReference>
<protein>
    <submittedName>
        <fullName evidence="8">MFS transporter</fullName>
    </submittedName>
</protein>
<feature type="transmembrane region" description="Helical" evidence="6">
    <location>
        <begin position="223"/>
        <end position="246"/>
    </location>
</feature>
<comment type="caution">
    <text evidence="8">The sequence shown here is derived from an EMBL/GenBank/DDBJ whole genome shotgun (WGS) entry which is preliminary data.</text>
</comment>
<dbReference type="PANTHER" id="PTHR12778:SF10">
    <property type="entry name" value="MAJOR FACILITATOR SUPERFAMILY DOMAIN-CONTAINING PROTEIN 3"/>
    <property type="match status" value="1"/>
</dbReference>
<proteinExistence type="predicted"/>
<keyword evidence="3 6" id="KW-0812">Transmembrane</keyword>
<name>A0ABR5VFZ2_MARGR</name>
<keyword evidence="2" id="KW-0813">Transport</keyword>
<keyword evidence="4 6" id="KW-1133">Transmembrane helix</keyword>
<keyword evidence="5 6" id="KW-0472">Membrane</keyword>
<feature type="transmembrane region" description="Helical" evidence="6">
    <location>
        <begin position="375"/>
        <end position="396"/>
    </location>
</feature>
<evidence type="ECO:0000313" key="9">
    <source>
        <dbReference type="Proteomes" id="UP000075766"/>
    </source>
</evidence>
<dbReference type="InterPro" id="IPR036259">
    <property type="entry name" value="MFS_trans_sf"/>
</dbReference>
<evidence type="ECO:0000313" key="8">
    <source>
        <dbReference type="EMBL" id="KXX64641.1"/>
    </source>
</evidence>
<dbReference type="SUPFAM" id="SSF103473">
    <property type="entry name" value="MFS general substrate transporter"/>
    <property type="match status" value="1"/>
</dbReference>
<evidence type="ECO:0000256" key="4">
    <source>
        <dbReference type="ARBA" id="ARBA00022989"/>
    </source>
</evidence>
<feature type="transmembrane region" description="Helical" evidence="6">
    <location>
        <begin position="313"/>
        <end position="338"/>
    </location>
</feature>